<dbReference type="eggNOG" id="ENOG502ZKJY">
    <property type="taxonomic scope" value="Bacteria"/>
</dbReference>
<evidence type="ECO:0000313" key="2">
    <source>
        <dbReference type="Proteomes" id="UP000027997"/>
    </source>
</evidence>
<dbReference type="Proteomes" id="UP000027997">
    <property type="component" value="Unassembled WGS sequence"/>
</dbReference>
<organism evidence="1 2">
    <name type="scientific">Endozoicomonas elysicola</name>
    <dbReference type="NCBI Taxonomy" id="305900"/>
    <lineage>
        <taxon>Bacteria</taxon>
        <taxon>Pseudomonadati</taxon>
        <taxon>Pseudomonadota</taxon>
        <taxon>Gammaproteobacteria</taxon>
        <taxon>Oceanospirillales</taxon>
        <taxon>Endozoicomonadaceae</taxon>
        <taxon>Endozoicomonas</taxon>
    </lineage>
</organism>
<sequence length="146" mass="17103">MGSYCADAEIEREPVSIPGTHVISIITERKEYDFTFKCEKYYDAQCSTRGNYWDVRYNSFSSKHDTQEIEYELPDQAHAKVLLPSCNDLLDKKSFDVSMLKVWVSGIPYFYRSSDKDLHVYISHKFGDIEARDIVLDLKISYEFKE</sequence>
<proteinExistence type="predicted"/>
<comment type="caution">
    <text evidence="1">The sequence shown here is derived from an EMBL/GenBank/DDBJ whole genome shotgun (WGS) entry which is preliminary data.</text>
</comment>
<protein>
    <submittedName>
        <fullName evidence="1">Uncharacterized protein</fullName>
    </submittedName>
</protein>
<name>A0A081KBA1_9GAMM</name>
<reference evidence="1 2" key="1">
    <citation type="submission" date="2014-06" db="EMBL/GenBank/DDBJ databases">
        <title>Whole Genome Sequences of Three Symbiotic Endozoicomonas Bacteria.</title>
        <authorList>
            <person name="Neave M.J."/>
            <person name="Apprill A."/>
            <person name="Voolstra C.R."/>
        </authorList>
    </citation>
    <scope>NUCLEOTIDE SEQUENCE [LARGE SCALE GENOMIC DNA]</scope>
    <source>
        <strain evidence="1 2">DSM 22380</strain>
    </source>
</reference>
<accession>A0A081KBA1</accession>
<dbReference type="AlphaFoldDB" id="A0A081KBA1"/>
<dbReference type="EMBL" id="JOJP01000001">
    <property type="protein sequence ID" value="KEI71427.1"/>
    <property type="molecule type" value="Genomic_DNA"/>
</dbReference>
<keyword evidence="2" id="KW-1185">Reference proteome</keyword>
<evidence type="ECO:0000313" key="1">
    <source>
        <dbReference type="EMBL" id="KEI71427.1"/>
    </source>
</evidence>
<gene>
    <name evidence="1" type="ORF">GV64_12365</name>
</gene>